<feature type="transmembrane region" description="Helical" evidence="6">
    <location>
        <begin position="311"/>
        <end position="330"/>
    </location>
</feature>
<dbReference type="InterPro" id="IPR018461">
    <property type="entry name" value="Na/H_Antiport_NhaC-like_C"/>
</dbReference>
<proteinExistence type="predicted"/>
<feature type="transmembrane region" description="Helical" evidence="6">
    <location>
        <begin position="501"/>
        <end position="523"/>
    </location>
</feature>
<evidence type="ECO:0000313" key="9">
    <source>
        <dbReference type="Proteomes" id="UP000740329"/>
    </source>
</evidence>
<evidence type="ECO:0000313" key="8">
    <source>
        <dbReference type="EMBL" id="MBP2201955.1"/>
    </source>
</evidence>
<feature type="transmembrane region" description="Helical" evidence="6">
    <location>
        <begin position="271"/>
        <end position="291"/>
    </location>
</feature>
<name>A0A8J7RI91_METVO</name>
<organism evidence="8 9">
    <name type="scientific">Methanococcus voltae</name>
    <dbReference type="NCBI Taxonomy" id="2188"/>
    <lineage>
        <taxon>Archaea</taxon>
        <taxon>Methanobacteriati</taxon>
        <taxon>Methanobacteriota</taxon>
        <taxon>Methanomada group</taxon>
        <taxon>Methanococci</taxon>
        <taxon>Methanococcales</taxon>
        <taxon>Methanococcaceae</taxon>
        <taxon>Methanococcus</taxon>
    </lineage>
</organism>
<feature type="transmembrane region" description="Helical" evidence="6">
    <location>
        <begin position="204"/>
        <end position="226"/>
    </location>
</feature>
<evidence type="ECO:0000259" key="7">
    <source>
        <dbReference type="Pfam" id="PF03553"/>
    </source>
</evidence>
<keyword evidence="4 6" id="KW-1133">Transmembrane helix</keyword>
<dbReference type="GO" id="GO:0005886">
    <property type="term" value="C:plasma membrane"/>
    <property type="evidence" value="ECO:0007669"/>
    <property type="project" value="UniProtKB-SubCell"/>
</dbReference>
<dbReference type="EMBL" id="JAGGMV010000004">
    <property type="protein sequence ID" value="MBP2201955.1"/>
    <property type="molecule type" value="Genomic_DNA"/>
</dbReference>
<dbReference type="AlphaFoldDB" id="A0A8J7RI91"/>
<evidence type="ECO:0000256" key="1">
    <source>
        <dbReference type="ARBA" id="ARBA00004651"/>
    </source>
</evidence>
<feature type="transmembrane region" description="Helical" evidence="6">
    <location>
        <begin position="476"/>
        <end position="495"/>
    </location>
</feature>
<feature type="transmembrane region" description="Helical" evidence="6">
    <location>
        <begin position="12"/>
        <end position="39"/>
    </location>
</feature>
<evidence type="ECO:0000256" key="3">
    <source>
        <dbReference type="ARBA" id="ARBA00022692"/>
    </source>
</evidence>
<feature type="domain" description="Na+/H+ antiporter NhaC-like C-terminal" evidence="7">
    <location>
        <begin position="169"/>
        <end position="494"/>
    </location>
</feature>
<dbReference type="OrthoDB" id="76879at2157"/>
<dbReference type="Proteomes" id="UP000740329">
    <property type="component" value="Unassembled WGS sequence"/>
</dbReference>
<comment type="caution">
    <text evidence="8">The sequence shown here is derived from an EMBL/GenBank/DDBJ whole genome shotgun (WGS) entry which is preliminary data.</text>
</comment>
<keyword evidence="3 6" id="KW-0812">Transmembrane</keyword>
<accession>A0A8J7RI91</accession>
<evidence type="ECO:0000256" key="5">
    <source>
        <dbReference type="ARBA" id="ARBA00023136"/>
    </source>
</evidence>
<keyword evidence="5 6" id="KW-0472">Membrane</keyword>
<feature type="transmembrane region" description="Helical" evidence="6">
    <location>
        <begin position="350"/>
        <end position="370"/>
    </location>
</feature>
<keyword evidence="2" id="KW-1003">Cell membrane</keyword>
<dbReference type="RefSeq" id="WP_209591475.1">
    <property type="nucleotide sequence ID" value="NZ_JAGGMU010000004.1"/>
</dbReference>
<reference evidence="8" key="1">
    <citation type="submission" date="2021-03" db="EMBL/GenBank/DDBJ databases">
        <title>Genomic Encyclopedia of Type Strains, Phase IV (KMG-V): Genome sequencing to study the core and pangenomes of soil and plant-associated prokaryotes.</title>
        <authorList>
            <person name="Whitman W."/>
        </authorList>
    </citation>
    <scope>NUCLEOTIDE SEQUENCE</scope>
    <source>
        <strain evidence="8">C4</strain>
    </source>
</reference>
<comment type="subcellular location">
    <subcellularLocation>
        <location evidence="1">Cell membrane</location>
        <topology evidence="1">Multi-pass membrane protein</topology>
    </subcellularLocation>
</comment>
<evidence type="ECO:0000256" key="2">
    <source>
        <dbReference type="ARBA" id="ARBA00022475"/>
    </source>
</evidence>
<dbReference type="PANTHER" id="PTHR43478">
    <property type="entry name" value="NA+/H+ ANTIPORTER-RELATED"/>
    <property type="match status" value="1"/>
</dbReference>
<gene>
    <name evidence="8" type="ORF">J3E07_001395</name>
</gene>
<feature type="transmembrane region" description="Helical" evidence="6">
    <location>
        <begin position="76"/>
        <end position="95"/>
    </location>
</feature>
<feature type="transmembrane region" description="Helical" evidence="6">
    <location>
        <begin position="390"/>
        <end position="417"/>
    </location>
</feature>
<sequence length="527" mass="55553">MDFGLLSLVPPIVAIGLALLTKRVYTSLFLGIVAGSLIFNMNNLGNVPMHLIDSFLGSLEIMSITGVSSFTEAGNLWNLLILLFLFMLGALIALITRAGGALAYGNWAAQKIKSKEGACVSTSILGLLLFIDDYFNCLTVGTVMKPVTDKFNISRAKLAYIIDSTAAPVCILMPVSSWFAAVLGNLKDAGVGSDALAHMTPSDVFMSAIAYNSYAIVALFMVLVIISKLKWDFGPMKDHEKVAEETGDLFHGNTDKASAESEIEPLGNGKVSYLVVPILVLIVSIVSAMLVSGGILGGASLFDAITGIDASWGLFWGGLVSLLFTTLYFIATKAVPVNEIAKLWGKGSKLMVPAVSILILAWTLGSIIKGDLNTGVFLASVIQGSIPVEIIPALLFAISGFMAFATGTSWGTFGIVLPIAVPIAVSLGNIELVVPFVAATLGGAIYGDHSSPISDTTIMSSAGAGTNHVDHVNTQLPYTTLIGMCAFFGYLIVGYTVSMGYWVSVLLNLGFVGLAVIGLAYLLHKRL</sequence>
<protein>
    <submittedName>
        <fullName evidence="8">Na+/H+ antiporter NhaC</fullName>
    </submittedName>
</protein>
<evidence type="ECO:0000256" key="6">
    <source>
        <dbReference type="SAM" id="Phobius"/>
    </source>
</evidence>
<dbReference type="Pfam" id="PF03553">
    <property type="entry name" value="Na_H_antiporter"/>
    <property type="match status" value="1"/>
</dbReference>
<dbReference type="PANTHER" id="PTHR43478:SF1">
    <property type="entry name" value="NA+_H+ ANTIPORTER NHAC-LIKE C-TERMINAL DOMAIN-CONTAINING PROTEIN"/>
    <property type="match status" value="1"/>
</dbReference>
<feature type="transmembrane region" description="Helical" evidence="6">
    <location>
        <begin position="158"/>
        <end position="184"/>
    </location>
</feature>
<evidence type="ECO:0000256" key="4">
    <source>
        <dbReference type="ARBA" id="ARBA00022989"/>
    </source>
</evidence>